<feature type="region of interest" description="Disordered" evidence="1">
    <location>
        <begin position="40"/>
        <end position="60"/>
    </location>
</feature>
<dbReference type="EMBL" id="CP011924">
    <property type="protein sequence ID" value="ATD05490.1"/>
    <property type="molecule type" value="Genomic_DNA"/>
</dbReference>
<gene>
    <name evidence="2" type="ORF">PPIS_a0124</name>
</gene>
<proteinExistence type="predicted"/>
<dbReference type="Proteomes" id="UP000016521">
    <property type="component" value="Chromosome I"/>
</dbReference>
<organism evidence="2 3">
    <name type="scientific">Pseudoalteromonas piscicida</name>
    <dbReference type="NCBI Taxonomy" id="43662"/>
    <lineage>
        <taxon>Bacteria</taxon>
        <taxon>Pseudomonadati</taxon>
        <taxon>Pseudomonadota</taxon>
        <taxon>Gammaproteobacteria</taxon>
        <taxon>Alteromonadales</taxon>
        <taxon>Pseudoalteromonadaceae</taxon>
        <taxon>Pseudoalteromonas</taxon>
    </lineage>
</organism>
<name>A0ABN5C7W4_PSEO7</name>
<keyword evidence="3" id="KW-1185">Reference proteome</keyword>
<evidence type="ECO:0000313" key="3">
    <source>
        <dbReference type="Proteomes" id="UP000016521"/>
    </source>
</evidence>
<evidence type="ECO:0000256" key="1">
    <source>
        <dbReference type="SAM" id="MobiDB-lite"/>
    </source>
</evidence>
<reference evidence="2 3" key="1">
    <citation type="submission" date="2015-06" db="EMBL/GenBank/DDBJ databases">
        <authorList>
            <person name="Xie B.-B."/>
            <person name="Rong J.-C."/>
            <person name="Qin Q.-L."/>
            <person name="Zhang Y.-Z."/>
        </authorList>
    </citation>
    <scope>NUCLEOTIDE SEQUENCE [LARGE SCALE GENOMIC DNA]</scope>
    <source>
        <strain evidence="2 3">JCM 20779</strain>
    </source>
</reference>
<dbReference type="RefSeq" id="WP_010370660.1">
    <property type="nucleotide sequence ID" value="NZ_CP011924.1"/>
</dbReference>
<accession>A0ABN5C7W4</accession>
<sequence length="317" mass="35844">MTNIAWLIYLAIFSISASFDLLSCELAMSSDKVALAPSTERPECRFEQSDNNELKPTSLPHTRFIPPNYPDAAIPLNFDRVQSACKLKSDTIHCQFADRQGALPLATKYQRGRLSYDQWRVDNEYFIGWTSHDPERPVGFMVLSSTKPAYWLPVEDACKARLSTRVVTLNSKENLCLNHQGTWQRSNTQSLPAPCENPYTVATDKNGVWALQLNNENQSWNICHFDHALQLVKAYQYQLDLPRSLAPYKLVPTSFSQVTALFGEYDNAPAYAFDISAVEPMFLSAFPSSIRRFTVPLASAKYRLKEMTHVNSSLAAK</sequence>
<evidence type="ECO:0000313" key="2">
    <source>
        <dbReference type="EMBL" id="ATD05490.1"/>
    </source>
</evidence>
<protein>
    <submittedName>
        <fullName evidence="2">Uncharacterized protein</fullName>
    </submittedName>
</protein>